<feature type="region of interest" description="Disordered" evidence="1">
    <location>
        <begin position="125"/>
        <end position="147"/>
    </location>
</feature>
<dbReference type="EMBL" id="JASEJX010000030">
    <property type="protein sequence ID" value="KAK4511302.1"/>
    <property type="molecule type" value="Genomic_DNA"/>
</dbReference>
<organism evidence="2 3">
    <name type="scientific">Mucor velutinosus</name>
    <dbReference type="NCBI Taxonomy" id="708070"/>
    <lineage>
        <taxon>Eukaryota</taxon>
        <taxon>Fungi</taxon>
        <taxon>Fungi incertae sedis</taxon>
        <taxon>Mucoromycota</taxon>
        <taxon>Mucoromycotina</taxon>
        <taxon>Mucoromycetes</taxon>
        <taxon>Mucorales</taxon>
        <taxon>Mucorineae</taxon>
        <taxon>Mucoraceae</taxon>
        <taxon>Mucor</taxon>
    </lineage>
</organism>
<dbReference type="GeneID" id="89956203"/>
<dbReference type="Proteomes" id="UP001304243">
    <property type="component" value="Unassembled WGS sequence"/>
</dbReference>
<name>A0AAN7D6B9_9FUNG</name>
<sequence length="2300" mass="257734">MPFISLLKESFATAPIENRQAVVDKLAAANTEDAHYYKGLVLLQKIYEKVMKHDEPVTPRQATDEEKELSKQMKDLLDKFSNHSQRFKELTTRFYLLIYPFETSTSIEFIKKGLHLESLDIQKPAATQEQDSLPTTAPVSNKSTAPSKLDSALIDGENLIKQSFKEFSSSTDGYSVLDLETLSLPYVAGDTSLWQSLSQREQVALLKKLVNTPSERAFGSDVMQRLATLWKEQPDDSNWELEYLPFYNFTLDQLDQLVQEIPNIVFLHESFVNAYVEKLIPAEYRSVDSISFWDDDANVLNGYLSRLDTFAEKLPSIYFNVNAAIKFHKLRIDIVRQDYSEERLLNYLSISSNNNNNNAQVLSPVPSRSGAFGFTDARDNTSSFDNVNTSISLPLLGSCVISDSDKRLVVQEYLTGLVAHGKLAASMETLGAYLDYHNVLKPMFAEIMLTTPLAGTTNLESWAKTLGTRAYEVLVAKSFVSFASSTINASIKRKPSDAVKLQIKTKNIPRLAIRVFQIDTENYWRIHLEDDDSASANSNINLDGLCPTFEKDLDYSSEPALLVKTSEFVFGQDGLASDVFEGRGLWVVEFVGGQNQCRVIVQKGYLRHVMQETPAGHVARIISEDGHIVDKAKIWYNNQYYEADGASNILIPYLSPDGYSKMSKVILISETDNFCEPASFYHHIEQYSLEASFYVNPEMVNVSKKATVVVVPKLTLNGLTVPLSLLQEKLVLNVNCTNASDVKTSSVCQNIDFNPSYICFDFIVPEQLTSVEFHLRGKIKGVDGTQHEVDANRTISINAASNSSGVPSSIQLQRTSDGYFIHVFGKNGEVKKDFEVSLRFKHAFVNRNIEVLLKTDQQGVVELGELKDIQWFDYNSSYSAYKQWVLRDDAKSSLPPAICIPAGKDVKIACPTHLPQSLYSLYTTGVRSILVRDVSSKIQLEDGYITVSGLPEGEYMLHIPSSSGSMDYIECTVIQDQVDSAQQALWSNWLFGETKRGKQNGSVLKKPLAISSTSVSDESIQLQVENGSSSKAFVVVTTSAFIPSSNDTLMSQLFDKRSLTRPISQQDESISTCSVFLTDKRIGEEYQYILNRSRAEKWVGSNLTKPSLLMYPKKNASTASTARHLERDVDLDNAQMSKKKRMMNQAMFGAQRYALGANCDMLMSSVGETMDSSLAFLDHQSPILVFPVPEGGVLTIDRQSLGHGGKFLQAVVISGEQTAYQQTVIENDGSLKRKDLCQSEVSNKALIRSKVISNVLPNDTLTLNTHEYETIDSFEKLFDTIKTVSRVGEDFAQKFGFLKTWPGLNLSSKLELHDEHVCHELNLWLKKKDVAFFDAHVKPAIQSKIQKSFMDLYLLDQDVSLYQRDLYRFSQLSTVEKALCATTQSKEFMHTVARLFKESFDDKKLDNRSDAIFDSILAHNAAVLAEEPTSVVTETIEVSASESARPAPPADAFLSRSAAPRMLSSIVSGSAAAINVVGSQYSPASPAFSPAGAFGGAYVDKDEDEDDDEMEEADEEVVNQLREKAKEQRKKVTYKYTEPTSEWVETGYFYQDQVPLKQFWIDYIEHHIQCKSADGYFLSENFIYCLDSQAELFYVLTLMDLPFSSSVDWNIDASGDQGLVISASAQPLMVFYRTLTEHQGSFTSNNDHNLMLGQEIFVYDPAASIDSEECIKVNPSSQALETSVEYGSHLIISNVSSKPLTCQVTVQVPTGSVPTQTTTYCKSTTIRIEPYSTWHEVVGTFYFPSAGGYAIIPVTVSTSSGDTLIGMMEAMPIRVVEPCAAHSADNAVNDVSSTSQSWSAIANNSSNEQVVAFLNSYRKLDKLDFSLISWRMGSRDFARSVFDTLKSRYFFAQDVWKYGVSHQFHDIIGDLLLFHSSELLSQVGQVFESPLVVSNELEQHEMLLFDYYPLLNARAHPLKPTPEILNRQFYQQYNKFLDYLSLKTSALSDADLIILTLYLLLQDRIGEAQATFARIQNDTSPTHQVQYDYLDAYLKTRIPVTSNQEQMQQLDLQSIKDIATKYRDFGVARWRQLFAHLHDFVCEVEQGSLAVSDNASQSKRILSEPILEFEVDQRRDELIVQYANIRSVDIKYYDMNIEVMFSNNPFMNSSTDKTSGENFNWIKPSYAVTMDLPEQKAAASEEQQPKDEDFDIIGVGQVNTLQTVKIPFSGGNKNVFVEMSSGSIKRRQAYYANRLYTHLAESFGVVRVMSEKSKRPLAGVYVKVYARVKQGGAIHFWKDGYTGLNGVFDYIGVTEGNQLTGSNEKLKDLMINKLDKLSILILSAEEGATVKEACPPDAVL</sequence>
<evidence type="ECO:0000256" key="1">
    <source>
        <dbReference type="SAM" id="MobiDB-lite"/>
    </source>
</evidence>
<gene>
    <name evidence="2" type="ORF">ATC70_012517</name>
</gene>
<comment type="caution">
    <text evidence="2">The sequence shown here is derived from an EMBL/GenBank/DDBJ whole genome shotgun (WGS) entry which is preliminary data.</text>
</comment>
<evidence type="ECO:0000313" key="3">
    <source>
        <dbReference type="Proteomes" id="UP001304243"/>
    </source>
</evidence>
<dbReference type="RefSeq" id="XP_064677968.1">
    <property type="nucleotide sequence ID" value="XM_064831688.1"/>
</dbReference>
<feature type="compositionally biased region" description="Polar residues" evidence="1">
    <location>
        <begin position="125"/>
        <end position="146"/>
    </location>
</feature>
<accession>A0AAN7D6B9</accession>
<protein>
    <submittedName>
        <fullName evidence="2">Uncharacterized protein</fullName>
    </submittedName>
</protein>
<reference evidence="2 3" key="1">
    <citation type="submission" date="2022-11" db="EMBL/GenBank/DDBJ databases">
        <title>Mucor velutinosus strain NIH1002 WGS.</title>
        <authorList>
            <person name="Subramanian P."/>
            <person name="Mullikin J.C."/>
            <person name="Segre J.A."/>
            <person name="Zelazny A.M."/>
        </authorList>
    </citation>
    <scope>NUCLEOTIDE SEQUENCE [LARGE SCALE GENOMIC DNA]</scope>
    <source>
        <strain evidence="2 3">NIH1002</strain>
    </source>
</reference>
<evidence type="ECO:0000313" key="2">
    <source>
        <dbReference type="EMBL" id="KAK4511302.1"/>
    </source>
</evidence>
<proteinExistence type="predicted"/>
<keyword evidence="3" id="KW-1185">Reference proteome</keyword>